<gene>
    <name evidence="1" type="ORF">HELGO_WM25737</name>
</gene>
<name>A0A6S6UKN4_9GAMM</name>
<proteinExistence type="predicted"/>
<dbReference type="EMBL" id="CACVAT010000599">
    <property type="protein sequence ID" value="CAA6830537.1"/>
    <property type="molecule type" value="Genomic_DNA"/>
</dbReference>
<dbReference type="AlphaFoldDB" id="A0A6S6UKN4"/>
<sequence>MALVVADAGPMIALAQIRRLNILQQLFGEIVLPEAVWSESQQKNAPDAELIAEAVKEGWVKVTPVFQTRKFPLSLHDGEIEALQLACDNDDVLLIVDDQLARREAARLGLNFMGTVRVLGLAEQKGFISSAVECIKLMQQNGYRVSVKFLES</sequence>
<organism evidence="1">
    <name type="scientific">uncultured Thiotrichaceae bacterium</name>
    <dbReference type="NCBI Taxonomy" id="298394"/>
    <lineage>
        <taxon>Bacteria</taxon>
        <taxon>Pseudomonadati</taxon>
        <taxon>Pseudomonadota</taxon>
        <taxon>Gammaproteobacteria</taxon>
        <taxon>Thiotrichales</taxon>
        <taxon>Thiotrichaceae</taxon>
        <taxon>environmental samples</taxon>
    </lineage>
</organism>
<dbReference type="PANTHER" id="PTHR39550:SF1">
    <property type="entry name" value="SLL0658 PROTEIN"/>
    <property type="match status" value="1"/>
</dbReference>
<evidence type="ECO:0000313" key="1">
    <source>
        <dbReference type="EMBL" id="CAA6830537.1"/>
    </source>
</evidence>
<dbReference type="PANTHER" id="PTHR39550">
    <property type="entry name" value="SLL0658 PROTEIN"/>
    <property type="match status" value="1"/>
</dbReference>
<dbReference type="InterPro" id="IPR021799">
    <property type="entry name" value="PIN-like_prokaryotic"/>
</dbReference>
<accession>A0A6S6UKN4</accession>
<evidence type="ECO:0008006" key="2">
    <source>
        <dbReference type="Google" id="ProtNLM"/>
    </source>
</evidence>
<protein>
    <recommendedName>
        <fullName evidence="2">DUF3368 domain-containing protein</fullName>
    </recommendedName>
</protein>
<reference evidence="1" key="1">
    <citation type="submission" date="2020-01" db="EMBL/GenBank/DDBJ databases">
        <authorList>
            <person name="Meier V. D."/>
            <person name="Meier V D."/>
        </authorList>
    </citation>
    <scope>NUCLEOTIDE SEQUENCE</scope>
    <source>
        <strain evidence="1">HLG_WM_MAG_09</strain>
    </source>
</reference>
<dbReference type="Pfam" id="PF11848">
    <property type="entry name" value="DUF3368"/>
    <property type="match status" value="1"/>
</dbReference>